<comment type="similarity">
    <text evidence="2">Belongs to the Nudix hydrolase family.</text>
</comment>
<dbReference type="GO" id="GO:0005829">
    <property type="term" value="C:cytosol"/>
    <property type="evidence" value="ECO:0007669"/>
    <property type="project" value="TreeGrafter"/>
</dbReference>
<dbReference type="PRINTS" id="PR00502">
    <property type="entry name" value="NUDIXFAMILY"/>
</dbReference>
<accession>A0A4P6K0L2</accession>
<dbReference type="KEGG" id="kbs:EPA93_35190"/>
<gene>
    <name evidence="4" type="ORF">EPA93_35190</name>
</gene>
<dbReference type="PROSITE" id="PS00893">
    <property type="entry name" value="NUDIX_BOX"/>
    <property type="match status" value="1"/>
</dbReference>
<organism evidence="4 5">
    <name type="scientific">Ktedonosporobacter rubrisoli</name>
    <dbReference type="NCBI Taxonomy" id="2509675"/>
    <lineage>
        <taxon>Bacteria</taxon>
        <taxon>Bacillati</taxon>
        <taxon>Chloroflexota</taxon>
        <taxon>Ktedonobacteria</taxon>
        <taxon>Ktedonobacterales</taxon>
        <taxon>Ktedonosporobacteraceae</taxon>
        <taxon>Ktedonosporobacter</taxon>
    </lineage>
</organism>
<protein>
    <submittedName>
        <fullName evidence="4">NUDIX domain-containing protein</fullName>
    </submittedName>
</protein>
<keyword evidence="1 2" id="KW-0378">Hydrolase</keyword>
<dbReference type="GO" id="GO:0006203">
    <property type="term" value="P:dGTP catabolic process"/>
    <property type="evidence" value="ECO:0007669"/>
    <property type="project" value="TreeGrafter"/>
</dbReference>
<proteinExistence type="inferred from homology"/>
<reference evidence="4 5" key="1">
    <citation type="submission" date="2019-01" db="EMBL/GenBank/DDBJ databases">
        <title>Ktedonosporobacter rubrisoli SCAWS-G2.</title>
        <authorList>
            <person name="Huang Y."/>
            <person name="Yan B."/>
        </authorList>
    </citation>
    <scope>NUCLEOTIDE SEQUENCE [LARGE SCALE GENOMIC DNA]</scope>
    <source>
        <strain evidence="4 5">SCAWS-G2</strain>
    </source>
</reference>
<dbReference type="InterPro" id="IPR020476">
    <property type="entry name" value="Nudix_hydrolase"/>
</dbReference>
<sequence length="152" mass="16528">MSNASIKRPLVGVGVIVKKGEQILLMQRQNSHGHGTWSPPGGHLEYGETVEECATREAFEETGVKIANPVVSTITNDIFAAEEKHYITIWVESTYAAGEPCVNSAREVAAVGWFSWDALPEPLFLPLRNLLAGNCAPAWNGGRLREDKAGLL</sequence>
<dbReference type="Gene3D" id="3.90.79.10">
    <property type="entry name" value="Nucleoside Triphosphate Pyrophosphohydrolase"/>
    <property type="match status" value="1"/>
</dbReference>
<dbReference type="SUPFAM" id="SSF55811">
    <property type="entry name" value="Nudix"/>
    <property type="match status" value="1"/>
</dbReference>
<dbReference type="PANTHER" id="PTHR16099">
    <property type="entry name" value="8-OXO-DGTP DIPHOSPHATES NUDT15"/>
    <property type="match status" value="1"/>
</dbReference>
<dbReference type="OrthoDB" id="9810648at2"/>
<dbReference type="GO" id="GO:0035539">
    <property type="term" value="F:8-oxo-7,8-dihydrodeoxyguanosine triphosphate pyrophosphatase activity"/>
    <property type="evidence" value="ECO:0007669"/>
    <property type="project" value="TreeGrafter"/>
</dbReference>
<keyword evidence="5" id="KW-1185">Reference proteome</keyword>
<dbReference type="PANTHER" id="PTHR16099:SF5">
    <property type="entry name" value="NUCLEOTIDE TRIPHOSPHATE DIPHOSPHATASE NUDT15"/>
    <property type="match status" value="1"/>
</dbReference>
<dbReference type="InterPro" id="IPR020084">
    <property type="entry name" value="NUDIX_hydrolase_CS"/>
</dbReference>
<dbReference type="EMBL" id="CP035758">
    <property type="protein sequence ID" value="QBD80936.1"/>
    <property type="molecule type" value="Genomic_DNA"/>
</dbReference>
<evidence type="ECO:0000313" key="4">
    <source>
        <dbReference type="EMBL" id="QBD80936.1"/>
    </source>
</evidence>
<dbReference type="InterPro" id="IPR000086">
    <property type="entry name" value="NUDIX_hydrolase_dom"/>
</dbReference>
<feature type="domain" description="Nudix hydrolase" evidence="3">
    <location>
        <begin position="6"/>
        <end position="137"/>
    </location>
</feature>
<evidence type="ECO:0000259" key="3">
    <source>
        <dbReference type="PROSITE" id="PS51462"/>
    </source>
</evidence>
<dbReference type="FunFam" id="3.90.79.10:FF:000060">
    <property type="entry name" value="Nudix hydrolase 1"/>
    <property type="match status" value="1"/>
</dbReference>
<dbReference type="InterPro" id="IPR015797">
    <property type="entry name" value="NUDIX_hydrolase-like_dom_sf"/>
</dbReference>
<evidence type="ECO:0000256" key="1">
    <source>
        <dbReference type="ARBA" id="ARBA00022801"/>
    </source>
</evidence>
<dbReference type="AlphaFoldDB" id="A0A4P6K0L2"/>
<evidence type="ECO:0000313" key="5">
    <source>
        <dbReference type="Proteomes" id="UP000290365"/>
    </source>
</evidence>
<name>A0A4P6K0L2_KTERU</name>
<evidence type="ECO:0000256" key="2">
    <source>
        <dbReference type="RuleBase" id="RU003476"/>
    </source>
</evidence>
<dbReference type="Pfam" id="PF00293">
    <property type="entry name" value="NUDIX"/>
    <property type="match status" value="1"/>
</dbReference>
<dbReference type="Proteomes" id="UP000290365">
    <property type="component" value="Chromosome"/>
</dbReference>
<dbReference type="RefSeq" id="WP_129891998.1">
    <property type="nucleotide sequence ID" value="NZ_CP035758.1"/>
</dbReference>
<dbReference type="CDD" id="cd04678">
    <property type="entry name" value="NUDIX_MTH2_Nudt15"/>
    <property type="match status" value="1"/>
</dbReference>
<dbReference type="PROSITE" id="PS51462">
    <property type="entry name" value="NUDIX"/>
    <property type="match status" value="1"/>
</dbReference>